<dbReference type="CDD" id="cd00009">
    <property type="entry name" value="AAA"/>
    <property type="match status" value="1"/>
</dbReference>
<evidence type="ECO:0000256" key="8">
    <source>
        <dbReference type="ARBA" id="ARBA00023204"/>
    </source>
</evidence>
<feature type="binding site" evidence="9">
    <location>
        <position position="316"/>
    </location>
    <ligand>
        <name>DNA</name>
        <dbReference type="ChEBI" id="CHEBI:16991"/>
    </ligand>
</feature>
<feature type="domain" description="AAA+ ATPase" evidence="10">
    <location>
        <begin position="57"/>
        <end position="186"/>
    </location>
</feature>
<dbReference type="InterPro" id="IPR027417">
    <property type="entry name" value="P-loop_NTPase"/>
</dbReference>
<dbReference type="GO" id="GO:0006281">
    <property type="term" value="P:DNA repair"/>
    <property type="evidence" value="ECO:0007669"/>
    <property type="project" value="UniProtKB-UniRule"/>
</dbReference>
<dbReference type="EC" id="3.6.4.-" evidence="9"/>
<dbReference type="HAMAP" id="MF_00016">
    <property type="entry name" value="DNA_HJ_migration_RuvB"/>
    <property type="match status" value="1"/>
</dbReference>
<feature type="binding site" evidence="9">
    <location>
        <position position="224"/>
    </location>
    <ligand>
        <name>ATP</name>
        <dbReference type="ChEBI" id="CHEBI:30616"/>
    </ligand>
</feature>
<dbReference type="HOGENOM" id="CLU_055599_1_0_7"/>
<keyword evidence="7 9" id="KW-0233">DNA recombination</keyword>
<dbReference type="SMART" id="SM00382">
    <property type="entry name" value="AAA"/>
    <property type="match status" value="1"/>
</dbReference>
<dbReference type="PANTHER" id="PTHR42848">
    <property type="match status" value="1"/>
</dbReference>
<evidence type="ECO:0000256" key="7">
    <source>
        <dbReference type="ARBA" id="ARBA00023172"/>
    </source>
</evidence>
<name>V6DKG2_9BACT</name>
<dbReference type="Gene3D" id="1.10.8.60">
    <property type="match status" value="1"/>
</dbReference>
<feature type="region of interest" description="Small ATPAse domain (RuvB-S)" evidence="9">
    <location>
        <begin position="188"/>
        <end position="258"/>
    </location>
</feature>
<evidence type="ECO:0000256" key="9">
    <source>
        <dbReference type="HAMAP-Rule" id="MF_00016"/>
    </source>
</evidence>
<evidence type="ECO:0000256" key="2">
    <source>
        <dbReference type="ARBA" id="ARBA00022741"/>
    </source>
</evidence>
<comment type="caution">
    <text evidence="9">Lacks conserved residue(s) required for the propagation of feature annotation.</text>
</comment>
<dbReference type="InterPro" id="IPR003593">
    <property type="entry name" value="AAA+_ATPase"/>
</dbReference>
<organism evidence="11 12">
    <name type="scientific">Candidatus Babela massiliensis</name>
    <dbReference type="NCBI Taxonomy" id="673862"/>
    <lineage>
        <taxon>Bacteria</taxon>
        <taxon>Candidatus Babelota</taxon>
        <taxon>Candidatus Babeliae</taxon>
        <taxon>Candidatus Babeliales</taxon>
        <taxon>Candidatus Babeliaceae</taxon>
        <taxon>Candidatus Babela</taxon>
    </lineage>
</organism>
<dbReference type="InterPro" id="IPR004605">
    <property type="entry name" value="DNA_helicase_Holl-junc_RuvB"/>
</dbReference>
<dbReference type="PATRIC" id="fig|673862.3.peg.886"/>
<dbReference type="RefSeq" id="WP_023792973.1">
    <property type="nucleotide sequence ID" value="NC_023003.1"/>
</dbReference>
<dbReference type="Proteomes" id="UP000018769">
    <property type="component" value="Chromosome I"/>
</dbReference>
<comment type="function">
    <text evidence="9">The RuvA-RuvB-RuvC complex processes Holliday junction (HJ) DNA during genetic recombination and DNA repair, while the RuvA-RuvB complex plays an important role in the rescue of blocked DNA replication forks via replication fork reversal (RFR). RuvA specifically binds to HJ cruciform DNA, conferring on it an open structure. The RuvB hexamer acts as an ATP-dependent pump, pulling dsDNA into and through the RuvAB complex. RuvB forms 2 homohexamers on either side of HJ DNA bound by 1 or 2 RuvA tetramers; 4 subunits per hexamer contact DNA at a time. Coordinated motions by a converter formed by DNA-disengaged RuvB subunits stimulates ATP hydrolysis and nucleotide exchange. Immobilization of the converter enables RuvB to convert the ATP-contained energy into a lever motion, pulling 2 nucleotides of DNA out of the RuvA tetramer per ATP hydrolyzed, thus driving DNA branch migration. The RuvB motors rotate together with the DNA substrate, which together with the progressing nucleotide cycle form the mechanistic basis for DNA recombination by continuous HJ branch migration. Branch migration allows RuvC to scan DNA until it finds its consensus sequence, where it cleaves and resolves cruciform DNA.</text>
</comment>
<keyword evidence="5 9" id="KW-0067">ATP-binding</keyword>
<gene>
    <name evidence="9 11" type="primary">ruvB</name>
    <name evidence="11" type="ORF">BABL1_gene_131</name>
</gene>
<dbReference type="NCBIfam" id="NF000868">
    <property type="entry name" value="PRK00080.1"/>
    <property type="match status" value="1"/>
</dbReference>
<dbReference type="NCBIfam" id="TIGR00635">
    <property type="entry name" value="ruvB"/>
    <property type="match status" value="1"/>
</dbReference>
<dbReference type="GO" id="GO:0009378">
    <property type="term" value="F:four-way junction helicase activity"/>
    <property type="evidence" value="ECO:0007669"/>
    <property type="project" value="InterPro"/>
</dbReference>
<feature type="binding site" evidence="9">
    <location>
        <position position="321"/>
    </location>
    <ligand>
        <name>DNA</name>
        <dbReference type="ChEBI" id="CHEBI:16991"/>
    </ligand>
</feature>
<dbReference type="GO" id="GO:0000400">
    <property type="term" value="F:four-way junction DNA binding"/>
    <property type="evidence" value="ECO:0007669"/>
    <property type="project" value="UniProtKB-UniRule"/>
</dbReference>
<keyword evidence="8 9" id="KW-0234">DNA repair</keyword>
<evidence type="ECO:0000313" key="11">
    <source>
        <dbReference type="EMBL" id="CDK30996.1"/>
    </source>
</evidence>
<dbReference type="InterPro" id="IPR008823">
    <property type="entry name" value="RuvB_wg_C"/>
</dbReference>
<comment type="domain">
    <text evidence="9">Has 3 domains, the large (RuvB-L) and small ATPase (RuvB-S) domains and the C-terminal head (RuvB-H) domain. The head domain binds DNA, while the ATPase domains jointly bind ATP, ADP or are empty depending on the state of the subunit in the translocation cycle. During a single DNA translocation step the structure of each domain remains the same, but their relative positions change.</text>
</comment>
<comment type="subunit">
    <text evidence="9">Homohexamer. Forms an RuvA(8)-RuvB(12)-Holliday junction (HJ) complex. HJ DNA is sandwiched between 2 RuvA tetramers; dsDNA enters through RuvA and exits via RuvB. An RuvB hexamer assembles on each DNA strand where it exits the tetramer. Each RuvB hexamer is contacted by two RuvA subunits (via domain III) on 2 adjacent RuvB subunits; this complex drives branch migration. In the full resolvosome a probable DNA-RuvA(4)-RuvB(12)-RuvC(2) complex forms which resolves the HJ.</text>
</comment>
<dbReference type="Gene3D" id="3.40.50.300">
    <property type="entry name" value="P-loop containing nucleotide triphosphate hydrolases"/>
    <property type="match status" value="1"/>
</dbReference>
<feature type="binding site" evidence="9">
    <location>
        <position position="73"/>
    </location>
    <ligand>
        <name>ATP</name>
        <dbReference type="ChEBI" id="CHEBI:30616"/>
    </ligand>
</feature>
<proteinExistence type="inferred from homology"/>
<evidence type="ECO:0000256" key="4">
    <source>
        <dbReference type="ARBA" id="ARBA00022801"/>
    </source>
</evidence>
<evidence type="ECO:0000256" key="1">
    <source>
        <dbReference type="ARBA" id="ARBA00022490"/>
    </source>
</evidence>
<reference evidence="11 12" key="1">
    <citation type="journal article" date="2015" name="Biol. Direct">
        <title>Babela massiliensis, a representative of a widespread bacterial phylum with unusual adaptations to parasitism in amoebae.</title>
        <authorList>
            <person name="Pagnier I."/>
            <person name="Yutin N."/>
            <person name="Croce O."/>
            <person name="Makarova K.S."/>
            <person name="Wolf Y.I."/>
            <person name="Benamar S."/>
            <person name="Raoult D."/>
            <person name="Koonin E.V."/>
            <person name="La Scola B."/>
        </authorList>
    </citation>
    <scope>NUCLEOTIDE SEQUENCE [LARGE SCALE GENOMIC DNA]</scope>
    <source>
        <strain evidence="12">BABL1</strain>
    </source>
</reference>
<keyword evidence="6 9" id="KW-0238">DNA-binding</keyword>
<feature type="binding site" evidence="9">
    <location>
        <position position="72"/>
    </location>
    <ligand>
        <name>Mg(2+)</name>
        <dbReference type="ChEBI" id="CHEBI:18420"/>
    </ligand>
</feature>
<dbReference type="InterPro" id="IPR041445">
    <property type="entry name" value="AAA_lid_4"/>
</dbReference>
<dbReference type="eggNOG" id="COG2255">
    <property type="taxonomic scope" value="Bacteria"/>
</dbReference>
<evidence type="ECO:0000256" key="3">
    <source>
        <dbReference type="ARBA" id="ARBA00022763"/>
    </source>
</evidence>
<feature type="binding site" evidence="9">
    <location>
        <position position="187"/>
    </location>
    <ligand>
        <name>ATP</name>
        <dbReference type="ChEBI" id="CHEBI:30616"/>
    </ligand>
</feature>
<keyword evidence="2 9" id="KW-0547">Nucleotide-binding</keyword>
<accession>V6DKG2</accession>
<dbReference type="AlphaFoldDB" id="V6DKG2"/>
<dbReference type="Gene3D" id="1.10.10.10">
    <property type="entry name" value="Winged helix-like DNA-binding domain superfamily/Winged helix DNA-binding domain"/>
    <property type="match status" value="1"/>
</dbReference>
<dbReference type="SUPFAM" id="SSF46785">
    <property type="entry name" value="Winged helix' DNA-binding domain"/>
    <property type="match status" value="1"/>
</dbReference>
<protein>
    <recommendedName>
        <fullName evidence="9">Holliday junction branch migration complex subunit RuvB</fullName>
        <ecNumber evidence="9">3.6.4.-</ecNumber>
    </recommendedName>
</protein>
<dbReference type="GO" id="GO:0005524">
    <property type="term" value="F:ATP binding"/>
    <property type="evidence" value="ECO:0007669"/>
    <property type="project" value="UniProtKB-UniRule"/>
</dbReference>
<keyword evidence="11" id="KW-0347">Helicase</keyword>
<keyword evidence="4 9" id="KW-0378">Hydrolase</keyword>
<evidence type="ECO:0000256" key="6">
    <source>
        <dbReference type="ARBA" id="ARBA00023125"/>
    </source>
</evidence>
<dbReference type="STRING" id="673862.BABL1_gene_131"/>
<dbReference type="SUPFAM" id="SSF52540">
    <property type="entry name" value="P-loop containing nucleoside triphosphate hydrolases"/>
    <property type="match status" value="1"/>
</dbReference>
<dbReference type="Pfam" id="PF05491">
    <property type="entry name" value="WHD_RuvB"/>
    <property type="match status" value="1"/>
</dbReference>
<dbReference type="PANTHER" id="PTHR42848:SF1">
    <property type="entry name" value="HOLLIDAY JUNCTION BRANCH MIGRATION COMPLEX SUBUNIT RUVB"/>
    <property type="match status" value="1"/>
</dbReference>
<dbReference type="EMBL" id="HG793133">
    <property type="protein sequence ID" value="CDK30996.1"/>
    <property type="molecule type" value="Genomic_DNA"/>
</dbReference>
<dbReference type="InterPro" id="IPR036390">
    <property type="entry name" value="WH_DNA-bd_sf"/>
</dbReference>
<comment type="similarity">
    <text evidence="9">Belongs to the RuvB family.</text>
</comment>
<dbReference type="InterPro" id="IPR008824">
    <property type="entry name" value="RuvB-like_N"/>
</dbReference>
<evidence type="ECO:0000313" key="12">
    <source>
        <dbReference type="Proteomes" id="UP000018769"/>
    </source>
</evidence>
<dbReference type="Pfam" id="PF05496">
    <property type="entry name" value="RuvB_N"/>
    <property type="match status" value="1"/>
</dbReference>
<dbReference type="GO" id="GO:0006310">
    <property type="term" value="P:DNA recombination"/>
    <property type="evidence" value="ECO:0007669"/>
    <property type="project" value="UniProtKB-UniRule"/>
</dbReference>
<comment type="catalytic activity">
    <reaction evidence="9">
        <text>ATP + H2O = ADP + phosphate + H(+)</text>
        <dbReference type="Rhea" id="RHEA:13065"/>
        <dbReference type="ChEBI" id="CHEBI:15377"/>
        <dbReference type="ChEBI" id="CHEBI:15378"/>
        <dbReference type="ChEBI" id="CHEBI:30616"/>
        <dbReference type="ChEBI" id="CHEBI:43474"/>
        <dbReference type="ChEBI" id="CHEBI:456216"/>
    </reaction>
</comment>
<keyword evidence="1 9" id="KW-0963">Cytoplasm</keyword>
<dbReference type="KEGG" id="dpb:BABL1_gene_131"/>
<feature type="binding site" evidence="9">
    <location>
        <position position="177"/>
    </location>
    <ligand>
        <name>ATP</name>
        <dbReference type="ChEBI" id="CHEBI:30616"/>
    </ligand>
</feature>
<sequence>MKSIDNLSMLFMQESQDSYSQDSYDFHPKKFDDYLGQKELKEKLALYTRAALMRSEPLDHMLLFGPPGLGKTTLAQIMANVMNVSIKICNGPMLERTGDLVALLSSLEPKDILFIDEIHRMKVNVEEVLYNAMEHFKVDVIIGQGAGAKSVNLPISQFTLIGATTKAGMISAPLRSRFGIIERLDFYSDEDLKEIILQSASFIKLNLDDIAALSIARASRATPRIAKKLLKRVRDFAQVKDIDKIDQEVVNKALEFLSIDKDGLTYVDHLILKIIIEKFDGGPVGLETIASMIGEDKDTIEDVYEPYLMRCGYIEKTPRGRQINYKKLIELKSKL</sequence>
<feature type="binding site" evidence="9">
    <location>
        <position position="72"/>
    </location>
    <ligand>
        <name>ATP</name>
        <dbReference type="ChEBI" id="CHEBI:30616"/>
    </ligand>
</feature>
<dbReference type="Pfam" id="PF17864">
    <property type="entry name" value="AAA_lid_4"/>
    <property type="match status" value="1"/>
</dbReference>
<feature type="binding site" evidence="9">
    <location>
        <position position="71"/>
    </location>
    <ligand>
        <name>ATP</name>
        <dbReference type="ChEBI" id="CHEBI:30616"/>
    </ligand>
</feature>
<dbReference type="InterPro" id="IPR036388">
    <property type="entry name" value="WH-like_DNA-bd_sf"/>
</dbReference>
<dbReference type="GO" id="GO:0005737">
    <property type="term" value="C:cytoplasm"/>
    <property type="evidence" value="ECO:0007669"/>
    <property type="project" value="UniProtKB-SubCell"/>
</dbReference>
<keyword evidence="3 9" id="KW-0227">DNA damage</keyword>
<keyword evidence="12" id="KW-1185">Reference proteome</keyword>
<evidence type="ECO:0000259" key="10">
    <source>
        <dbReference type="SMART" id="SM00382"/>
    </source>
</evidence>
<evidence type="ECO:0000256" key="5">
    <source>
        <dbReference type="ARBA" id="ARBA00022840"/>
    </source>
</evidence>
<dbReference type="GO" id="GO:0048476">
    <property type="term" value="C:Holliday junction resolvase complex"/>
    <property type="evidence" value="ECO:0007669"/>
    <property type="project" value="UniProtKB-UniRule"/>
</dbReference>
<comment type="subcellular location">
    <subcellularLocation>
        <location evidence="9">Cytoplasm</location>
    </subcellularLocation>
</comment>
<feature type="region of interest" description="Head domain (RuvB-H)" evidence="9">
    <location>
        <begin position="261"/>
        <end position="335"/>
    </location>
</feature>
<dbReference type="GO" id="GO:0016887">
    <property type="term" value="F:ATP hydrolysis activity"/>
    <property type="evidence" value="ECO:0007669"/>
    <property type="project" value="RHEA"/>
</dbReference>
<feature type="binding site" evidence="9">
    <location>
        <position position="68"/>
    </location>
    <ligand>
        <name>ATP</name>
        <dbReference type="ChEBI" id="CHEBI:30616"/>
    </ligand>
</feature>